<proteinExistence type="predicted"/>
<organism evidence="1 2">
    <name type="scientific">Peronospora matthiolae</name>
    <dbReference type="NCBI Taxonomy" id="2874970"/>
    <lineage>
        <taxon>Eukaryota</taxon>
        <taxon>Sar</taxon>
        <taxon>Stramenopiles</taxon>
        <taxon>Oomycota</taxon>
        <taxon>Peronosporomycetes</taxon>
        <taxon>Peronosporales</taxon>
        <taxon>Peronosporaceae</taxon>
        <taxon>Peronospora</taxon>
    </lineage>
</organism>
<evidence type="ECO:0000313" key="2">
    <source>
        <dbReference type="Proteomes" id="UP001162060"/>
    </source>
</evidence>
<protein>
    <submittedName>
        <fullName evidence="1">Uncharacterized protein</fullName>
    </submittedName>
</protein>
<accession>A0AAV1THV3</accession>
<evidence type="ECO:0000313" key="1">
    <source>
        <dbReference type="EMBL" id="CAK7918853.1"/>
    </source>
</evidence>
<dbReference type="AlphaFoldDB" id="A0AAV1THV3"/>
<dbReference type="EMBL" id="CAKLBY020000047">
    <property type="protein sequence ID" value="CAK7918853.1"/>
    <property type="molecule type" value="Genomic_DNA"/>
</dbReference>
<sequence>MNAENNAAATSASGVPSIFSLYQEGLGPDQVLQLCFVRQRGPQPRRHDRSLIEHEFVLPRVELKIASLLPPIDIALENLVDVSSPSPQMCSNTNGTGTPLPATALEQVRASARSHFFDPRQASLQDVDQWAALTTSDWIYVCQSLQQPEQKLDQDNEMIGVGATKVPDIVDVCWMLEHCHSDAFAAFVWDHLLIALLQQCLKSSDPSTYQRLFALLVRHHSLASLSPKDFRAKVRSRNLRQVDDLFGAKAELALIGHYRSQRA</sequence>
<gene>
    <name evidence="1" type="ORF">PM001_LOCUS5878</name>
</gene>
<reference evidence="1" key="1">
    <citation type="submission" date="2024-01" db="EMBL/GenBank/DDBJ databases">
        <authorList>
            <person name="Webb A."/>
        </authorList>
    </citation>
    <scope>NUCLEOTIDE SEQUENCE</scope>
    <source>
        <strain evidence="1">Pm1</strain>
    </source>
</reference>
<dbReference type="Proteomes" id="UP001162060">
    <property type="component" value="Unassembled WGS sequence"/>
</dbReference>
<name>A0AAV1THV3_9STRA</name>
<comment type="caution">
    <text evidence="1">The sequence shown here is derived from an EMBL/GenBank/DDBJ whole genome shotgun (WGS) entry which is preliminary data.</text>
</comment>